<feature type="compositionally biased region" description="Basic and acidic residues" evidence="3">
    <location>
        <begin position="470"/>
        <end position="485"/>
    </location>
</feature>
<keyword evidence="2" id="KW-0175">Coiled coil</keyword>
<dbReference type="InterPro" id="IPR008936">
    <property type="entry name" value="Rho_GTPase_activation_prot"/>
</dbReference>
<reference evidence="5" key="1">
    <citation type="submission" date="2025-08" db="UniProtKB">
        <authorList>
            <consortium name="Ensembl"/>
        </authorList>
    </citation>
    <scope>IDENTIFICATION</scope>
</reference>
<feature type="coiled-coil region" evidence="2">
    <location>
        <begin position="665"/>
        <end position="692"/>
    </location>
</feature>
<feature type="region of interest" description="Disordered" evidence="3">
    <location>
        <begin position="455"/>
        <end position="492"/>
    </location>
</feature>
<dbReference type="PANTHER" id="PTHR15904:SF18">
    <property type="entry name" value="PROTEIN FAM13A"/>
    <property type="match status" value="1"/>
</dbReference>
<dbReference type="Ensembl" id="ENSPSTT00000010624.1">
    <property type="protein sequence ID" value="ENSPSTP00000010122.1"/>
    <property type="gene ID" value="ENSPSTG00000007118.1"/>
</dbReference>
<dbReference type="InterPro" id="IPR059029">
    <property type="entry name" value="FAM13A_dom"/>
</dbReference>
<dbReference type="Pfam" id="PF26116">
    <property type="entry name" value="FAM13A"/>
    <property type="match status" value="1"/>
</dbReference>
<protein>
    <recommendedName>
        <fullName evidence="4">Rho-GAP domain-containing protein</fullName>
    </recommendedName>
</protein>
<dbReference type="Pfam" id="PF00620">
    <property type="entry name" value="RhoGAP"/>
    <property type="match status" value="1"/>
</dbReference>
<proteinExistence type="inferred from homology"/>
<reference evidence="5" key="2">
    <citation type="submission" date="2025-09" db="UniProtKB">
        <authorList>
            <consortium name="Ensembl"/>
        </authorList>
    </citation>
    <scope>IDENTIFICATION</scope>
</reference>
<dbReference type="SUPFAM" id="SSF48350">
    <property type="entry name" value="GTPase activation domain, GAP"/>
    <property type="match status" value="1"/>
</dbReference>
<evidence type="ECO:0000256" key="3">
    <source>
        <dbReference type="SAM" id="MobiDB-lite"/>
    </source>
</evidence>
<name>A0A8C9F6D2_PAVCR</name>
<dbReference type="InterPro" id="IPR039102">
    <property type="entry name" value="FAM13"/>
</dbReference>
<evidence type="ECO:0000259" key="4">
    <source>
        <dbReference type="PROSITE" id="PS50238"/>
    </source>
</evidence>
<dbReference type="SMART" id="SM00324">
    <property type="entry name" value="RhoGAP"/>
    <property type="match status" value="1"/>
</dbReference>
<keyword evidence="6" id="KW-1185">Reference proteome</keyword>
<dbReference type="PANTHER" id="PTHR15904">
    <property type="entry name" value="FAM13"/>
    <property type="match status" value="1"/>
</dbReference>
<dbReference type="PROSITE" id="PS50238">
    <property type="entry name" value="RHOGAP"/>
    <property type="match status" value="1"/>
</dbReference>
<feature type="compositionally biased region" description="Polar residues" evidence="3">
    <location>
        <begin position="457"/>
        <end position="468"/>
    </location>
</feature>
<feature type="domain" description="Rho-GAP" evidence="4">
    <location>
        <begin position="23"/>
        <end position="212"/>
    </location>
</feature>
<evidence type="ECO:0000256" key="1">
    <source>
        <dbReference type="ARBA" id="ARBA00007549"/>
    </source>
</evidence>
<dbReference type="AlphaFoldDB" id="A0A8C9F6D2"/>
<dbReference type="Gene3D" id="1.10.555.10">
    <property type="entry name" value="Rho GTPase activation protein"/>
    <property type="match status" value="1"/>
</dbReference>
<dbReference type="InterPro" id="IPR000198">
    <property type="entry name" value="RhoGAP_dom"/>
</dbReference>
<evidence type="ECO:0000256" key="2">
    <source>
        <dbReference type="SAM" id="Coils"/>
    </source>
</evidence>
<sequence length="740" mass="85358">MKKIASLPLNKQKDATRPKMFGVSLLELQQQGLSKNGIPIVVWNIVEYLTQHGMTQEGLFRVNGSMKTVEQLRLQYERGEEVELVKDGDVYSAASLLKLFLRELPDGIITSALHSKFIQLYQDGRNEVQKERNLKELLKELPDAHYCLLKYLCQFLIKVAEHHVENRMNLCNLATVFGPNCFHVPSGFEGVKEQEICNKIMTKILESYNTLFELEGLKKDEEKPVCEELARIILVKVSISNTILSYSKSVVEYLTLTTSNHLGQRGHDMTLEELSGAYGTCKTKMIKPLFVLLFLEPIPALSSWQRDGLDSEEARLSPQAGRLIRQLLDEDSDPMLSPRFYAYGQSQQYLDDTEVPPSPPNSHSFMRRRSSSLGSYEDDREDLTPAQLTRRIQGLKKKIRKFEDKFEEERKYRPSHSDKAANPEVLKWTNDLAKFRKQLKESKLKISEEDLGPVVRQRSNTLPKSFGSQLEKEDDKKQDLSDKSAKPAVEVTLDSIQKKLQEKRTETNRPEDIKDMTRDQIAAEKVALQKALLYYESIHGRPVTKNERQVMKPLYDRYRLVKQILSRANTIPIIGSPSSKRRSPLLQPIIEGETASFFKEIKEGSEEDSNVKPEFTITMRTDFNVRSFLDQLEDDADGFVSPVDDKIPSRSNQDMGLSNLHEASMPELLEQLQEVREEKKRIRKKLRDFEDNFFRQNGRNVQKEDRTPMAEEYNEYKQIKAKLRLLEVLISKRDISSKIM</sequence>
<evidence type="ECO:0000313" key="5">
    <source>
        <dbReference type="Ensembl" id="ENSPSTP00000010122.1"/>
    </source>
</evidence>
<feature type="region of interest" description="Disordered" evidence="3">
    <location>
        <begin position="350"/>
        <end position="384"/>
    </location>
</feature>
<organism evidence="5 6">
    <name type="scientific">Pavo cristatus</name>
    <name type="common">Indian peafowl</name>
    <name type="synonym">Blue peafowl</name>
    <dbReference type="NCBI Taxonomy" id="9049"/>
    <lineage>
        <taxon>Eukaryota</taxon>
        <taxon>Metazoa</taxon>
        <taxon>Chordata</taxon>
        <taxon>Craniata</taxon>
        <taxon>Vertebrata</taxon>
        <taxon>Euteleostomi</taxon>
        <taxon>Archelosauria</taxon>
        <taxon>Archosauria</taxon>
        <taxon>Dinosauria</taxon>
        <taxon>Saurischia</taxon>
        <taxon>Theropoda</taxon>
        <taxon>Coelurosauria</taxon>
        <taxon>Aves</taxon>
        <taxon>Neognathae</taxon>
        <taxon>Galloanserae</taxon>
        <taxon>Galliformes</taxon>
        <taxon>Phasianidae</taxon>
        <taxon>Phasianinae</taxon>
        <taxon>Pavo</taxon>
    </lineage>
</organism>
<comment type="similarity">
    <text evidence="1">Belongs to the FAM13 family.</text>
</comment>
<dbReference type="Proteomes" id="UP000694428">
    <property type="component" value="Unplaced"/>
</dbReference>
<accession>A0A8C9F6D2</accession>
<evidence type="ECO:0000313" key="6">
    <source>
        <dbReference type="Proteomes" id="UP000694428"/>
    </source>
</evidence>
<dbReference type="GO" id="GO:0007165">
    <property type="term" value="P:signal transduction"/>
    <property type="evidence" value="ECO:0007669"/>
    <property type="project" value="InterPro"/>
</dbReference>